<feature type="compositionally biased region" description="Polar residues" evidence="1">
    <location>
        <begin position="359"/>
        <end position="379"/>
    </location>
</feature>
<dbReference type="InterPro" id="IPR052317">
    <property type="entry name" value="Viral_replicn-host_int_reg"/>
</dbReference>
<feature type="region of interest" description="Disordered" evidence="1">
    <location>
        <begin position="338"/>
        <end position="396"/>
    </location>
</feature>
<dbReference type="EMBL" id="BLKM01000477">
    <property type="protein sequence ID" value="GFG34346.1"/>
    <property type="molecule type" value="Genomic_DNA"/>
</dbReference>
<feature type="compositionally biased region" description="Polar residues" evidence="1">
    <location>
        <begin position="451"/>
        <end position="474"/>
    </location>
</feature>
<feature type="compositionally biased region" description="Basic residues" evidence="1">
    <location>
        <begin position="934"/>
        <end position="944"/>
    </location>
</feature>
<dbReference type="AlphaFoldDB" id="A0A6L2PPM4"/>
<dbReference type="InterPro" id="IPR032843">
    <property type="entry name" value="Jiv"/>
</dbReference>
<evidence type="ECO:0000256" key="1">
    <source>
        <dbReference type="SAM" id="MobiDB-lite"/>
    </source>
</evidence>
<name>A0A6L2PPM4_COPFO</name>
<dbReference type="InterPro" id="IPR036869">
    <property type="entry name" value="J_dom_sf"/>
</dbReference>
<organism evidence="3 4">
    <name type="scientific">Coptotermes formosanus</name>
    <name type="common">Formosan subterranean termite</name>
    <dbReference type="NCBI Taxonomy" id="36987"/>
    <lineage>
        <taxon>Eukaryota</taxon>
        <taxon>Metazoa</taxon>
        <taxon>Ecdysozoa</taxon>
        <taxon>Arthropoda</taxon>
        <taxon>Hexapoda</taxon>
        <taxon>Insecta</taxon>
        <taxon>Pterygota</taxon>
        <taxon>Neoptera</taxon>
        <taxon>Polyneoptera</taxon>
        <taxon>Dictyoptera</taxon>
        <taxon>Blattodea</taxon>
        <taxon>Blattoidea</taxon>
        <taxon>Termitoidae</taxon>
        <taxon>Rhinotermitidae</taxon>
        <taxon>Coptotermes</taxon>
    </lineage>
</organism>
<dbReference type="PANTHER" id="PTHR44665:SF1">
    <property type="entry name" value="DNAJ HOMOLOG SUBFAMILY C MEMBER 14"/>
    <property type="match status" value="1"/>
</dbReference>
<dbReference type="OrthoDB" id="1507364at2759"/>
<feature type="compositionally biased region" description="Low complexity" evidence="1">
    <location>
        <begin position="380"/>
        <end position="396"/>
    </location>
</feature>
<evidence type="ECO:0000259" key="2">
    <source>
        <dbReference type="PROSITE" id="PS50076"/>
    </source>
</evidence>
<feature type="region of interest" description="Disordered" evidence="1">
    <location>
        <begin position="432"/>
        <end position="592"/>
    </location>
</feature>
<proteinExistence type="predicted"/>
<keyword evidence="4" id="KW-1185">Reference proteome</keyword>
<feature type="compositionally biased region" description="Low complexity" evidence="1">
    <location>
        <begin position="555"/>
        <end position="583"/>
    </location>
</feature>
<dbReference type="InParanoid" id="A0A6L2PPM4"/>
<protein>
    <recommendedName>
        <fullName evidence="2">J domain-containing protein</fullName>
    </recommendedName>
</protein>
<dbReference type="SUPFAM" id="SSF46565">
    <property type="entry name" value="Chaperone J-domain"/>
    <property type="match status" value="1"/>
</dbReference>
<dbReference type="SMART" id="SM00271">
    <property type="entry name" value="DnaJ"/>
    <property type="match status" value="1"/>
</dbReference>
<evidence type="ECO:0000313" key="4">
    <source>
        <dbReference type="Proteomes" id="UP000502823"/>
    </source>
</evidence>
<dbReference type="PRINTS" id="PR00625">
    <property type="entry name" value="JDOMAIN"/>
</dbReference>
<feature type="region of interest" description="Disordered" evidence="1">
    <location>
        <begin position="927"/>
        <end position="948"/>
    </location>
</feature>
<gene>
    <name evidence="3" type="ORF">Cfor_08962</name>
</gene>
<feature type="domain" description="J" evidence="2">
    <location>
        <begin position="741"/>
        <end position="805"/>
    </location>
</feature>
<dbReference type="PANTHER" id="PTHR44665">
    <property type="entry name" value="DNAJ HOMOLOG SUBFAMILY C MEMBER 14"/>
    <property type="match status" value="1"/>
</dbReference>
<dbReference type="Gene3D" id="1.10.287.110">
    <property type="entry name" value="DnaJ domain"/>
    <property type="match status" value="1"/>
</dbReference>
<feature type="compositionally biased region" description="Gly residues" evidence="1">
    <location>
        <begin position="481"/>
        <end position="492"/>
    </location>
</feature>
<dbReference type="Pfam" id="PF00226">
    <property type="entry name" value="DnaJ"/>
    <property type="match status" value="1"/>
</dbReference>
<feature type="compositionally biased region" description="Basic and acidic residues" evidence="1">
    <location>
        <begin position="544"/>
        <end position="554"/>
    </location>
</feature>
<dbReference type="Proteomes" id="UP000502823">
    <property type="component" value="Unassembled WGS sequence"/>
</dbReference>
<feature type="compositionally biased region" description="Basic residues" evidence="1">
    <location>
        <begin position="339"/>
        <end position="350"/>
    </location>
</feature>
<dbReference type="CDD" id="cd06257">
    <property type="entry name" value="DnaJ"/>
    <property type="match status" value="1"/>
</dbReference>
<dbReference type="InterPro" id="IPR001623">
    <property type="entry name" value="DnaJ_domain"/>
</dbReference>
<dbReference type="Pfam" id="PF14901">
    <property type="entry name" value="Jiv90"/>
    <property type="match status" value="1"/>
</dbReference>
<reference evidence="4" key="1">
    <citation type="submission" date="2020-01" db="EMBL/GenBank/DDBJ databases">
        <title>Draft genome sequence of the Termite Coptotermes fromosanus.</title>
        <authorList>
            <person name="Itakura S."/>
            <person name="Yosikawa Y."/>
            <person name="Umezawa K."/>
        </authorList>
    </citation>
    <scope>NUCLEOTIDE SEQUENCE [LARGE SCALE GENOMIC DNA]</scope>
</reference>
<dbReference type="PROSITE" id="PS50076">
    <property type="entry name" value="DNAJ_2"/>
    <property type="match status" value="1"/>
</dbReference>
<accession>A0A6L2PPM4</accession>
<feature type="compositionally biased region" description="Low complexity" evidence="1">
    <location>
        <begin position="501"/>
        <end position="512"/>
    </location>
</feature>
<feature type="compositionally biased region" description="Gly residues" evidence="1">
    <location>
        <begin position="513"/>
        <end position="525"/>
    </location>
</feature>
<evidence type="ECO:0000313" key="3">
    <source>
        <dbReference type="EMBL" id="GFG34346.1"/>
    </source>
</evidence>
<sequence>MEDHDNPQKKRSIDEIIEHMTADIQASDGQYVALGFTPPAAGPHGWSEYAASTNDSGDNHYFTPHTLMTMNSGENSMFISDVSDVRYDVNTTHLPKQGSEVSQHHNFYYATAAGQQQLNTMVENREVIGTVVDGGGNLFDVYSSTASPHSYHMVSHDSRGPMKCPIGGFIPYQSGNLDHSNPLRGYGLFSSGDIQHSQQVGRQQSQHFQGTVGNQAQLIENLVGNWVPNQSGTYSPFGCVDNGLRPLPSTNQQGIQTVPVSSDAEMEYKGIGRGIRKARIVAEVRPMRPTYSDVLTKSASITSQTLKSNSNTANVPNKSEFANVTRCKVSVLKAGSTRKNNKGGILKRQHSSGSDEHNGSGNVNTSRLTQNPGVSQKTVGSGSNGKHNGSGSGFNSVQQKWVSLDDLNSDKQVVGESGEELFEPEDIVSTRTLQSGSRNAVGEGGNKKSVGMSNFKSKYGQQDDTQGATLNNHKPSVYTPGGKGPGGLGGVGTKRPPIHINNNLGTSTWSGTGSAGGGTGVGSNGTGEKNVLKGNSGAKNCRNCQDDKKGKSDAKTGSAGAGSSRSGSARCTSASGTHSSGASEKPGLTKRRCKKKECHSPLAVVFRPVKHHVTHWGQVALHIVFWFFHLLSDVLSMSVRLFAHLCAFIYDRLHTWLIHTWKKLSSAVLQSKFLDKLGFPAGWWNFWRSDRKSSHGGHSSSGGGGGASFQDGFPPGLDNNISLPSTGEEAMRRLLACKGKDPYSILGVTPHCTDDDIKKYYKRQAVLVHPDKNNQPGAEEAFKILVHAFELIGEPERRTAYDRRVAETQQVEQAWSELSDLLSQLHKKMEYAANTIRCTNCGKRHRRIHVDRPCYAARFCAQCKIHHNAREGDIWAESSMFGFLWHYYACMDGGVYDITEWAACQADNLRHLRANTHVVQYRIVLGKQSQQQSHGRHHSNRTTHRSAAESNRYVSVQFTNDTYGLVVSSTKSMPCEPASWLDLFFNMLIA</sequence>
<comment type="caution">
    <text evidence="3">The sequence shown here is derived from an EMBL/GenBank/DDBJ whole genome shotgun (WGS) entry which is preliminary data.</text>
</comment>